<reference evidence="2" key="1">
    <citation type="submission" date="2020-07" db="EMBL/GenBank/DDBJ databases">
        <title>The High-quality genome of the commercially important snow crab, Chionoecetes opilio.</title>
        <authorList>
            <person name="Jeong J.-H."/>
            <person name="Ryu S."/>
        </authorList>
    </citation>
    <scope>NUCLEOTIDE SEQUENCE</scope>
    <source>
        <strain evidence="2">MADBK_172401_WGS</strain>
        <tissue evidence="2">Digestive gland</tissue>
    </source>
</reference>
<gene>
    <name evidence="2" type="ORF">GWK47_025932</name>
</gene>
<feature type="region of interest" description="Disordered" evidence="1">
    <location>
        <begin position="1"/>
        <end position="25"/>
    </location>
</feature>
<accession>A0A8J8WEY5</accession>
<proteinExistence type="predicted"/>
<keyword evidence="3" id="KW-1185">Reference proteome</keyword>
<organism evidence="2 3">
    <name type="scientific">Chionoecetes opilio</name>
    <name type="common">Atlantic snow crab</name>
    <name type="synonym">Cancer opilio</name>
    <dbReference type="NCBI Taxonomy" id="41210"/>
    <lineage>
        <taxon>Eukaryota</taxon>
        <taxon>Metazoa</taxon>
        <taxon>Ecdysozoa</taxon>
        <taxon>Arthropoda</taxon>
        <taxon>Crustacea</taxon>
        <taxon>Multicrustacea</taxon>
        <taxon>Malacostraca</taxon>
        <taxon>Eumalacostraca</taxon>
        <taxon>Eucarida</taxon>
        <taxon>Decapoda</taxon>
        <taxon>Pleocyemata</taxon>
        <taxon>Brachyura</taxon>
        <taxon>Eubrachyura</taxon>
        <taxon>Majoidea</taxon>
        <taxon>Majidae</taxon>
        <taxon>Chionoecetes</taxon>
    </lineage>
</organism>
<dbReference type="Proteomes" id="UP000770661">
    <property type="component" value="Unassembled WGS sequence"/>
</dbReference>
<dbReference type="AlphaFoldDB" id="A0A8J8WEY5"/>
<comment type="caution">
    <text evidence="2">The sequence shown here is derived from an EMBL/GenBank/DDBJ whole genome shotgun (WGS) entry which is preliminary data.</text>
</comment>
<evidence type="ECO:0000313" key="3">
    <source>
        <dbReference type="Proteomes" id="UP000770661"/>
    </source>
</evidence>
<name>A0A8J8WEY5_CHIOP</name>
<evidence type="ECO:0000313" key="2">
    <source>
        <dbReference type="EMBL" id="KAG0698913.1"/>
    </source>
</evidence>
<sequence>MSALQSYGSPTHRGQRAAPHRQDPGHIHCLAAAGAGRVRFQLGAQPHRLRGNGRPMRQPGRPPDIQQCLDCLTHHPMGPKLLGHKLCRLCRRPRIATVSDIEAGGLAQTINGSNKQAVYVPAQQLSPI</sequence>
<dbReference type="EMBL" id="JACEEZ010025643">
    <property type="protein sequence ID" value="KAG0698913.1"/>
    <property type="molecule type" value="Genomic_DNA"/>
</dbReference>
<evidence type="ECO:0000256" key="1">
    <source>
        <dbReference type="SAM" id="MobiDB-lite"/>
    </source>
</evidence>
<protein>
    <submittedName>
        <fullName evidence="2">Uncharacterized protein</fullName>
    </submittedName>
</protein>